<dbReference type="WBParaSite" id="nRc.2.0.1.t32973-RA">
    <property type="protein sequence ID" value="nRc.2.0.1.t32973-RA"/>
    <property type="gene ID" value="nRc.2.0.1.g32973"/>
</dbReference>
<feature type="region of interest" description="Disordered" evidence="1">
    <location>
        <begin position="14"/>
        <end position="55"/>
    </location>
</feature>
<protein>
    <submittedName>
        <fullName evidence="3">Uncharacterized protein</fullName>
    </submittedName>
</protein>
<feature type="compositionally biased region" description="Polar residues" evidence="1">
    <location>
        <begin position="182"/>
        <end position="200"/>
    </location>
</feature>
<feature type="compositionally biased region" description="Low complexity" evidence="1">
    <location>
        <begin position="151"/>
        <end position="166"/>
    </location>
</feature>
<feature type="compositionally biased region" description="Basic and acidic residues" evidence="1">
    <location>
        <begin position="167"/>
        <end position="176"/>
    </location>
</feature>
<name>A0A915K2E0_ROMCU</name>
<reference evidence="3" key="1">
    <citation type="submission" date="2022-11" db="UniProtKB">
        <authorList>
            <consortium name="WormBaseParasite"/>
        </authorList>
    </citation>
    <scope>IDENTIFICATION</scope>
</reference>
<sequence length="200" mass="21351">MKRISTVWKKLIKRVSSKSTDESSSSPSSRSTASTGTPRAGSVKGFGGRKSAGGAQDAKVLQILSDFSKNRNLAEGAGGQQNTMLFLLQREMDFYNADVERRRQKLLEEAQTCVAAVVGRKKASSVRKTDDALPYVPKRIDWSEIAKVAARKAAAAPAKQPQAAAPSREKSLKEKGVAPAAETTTSQPVKTSESSAQATP</sequence>
<organism evidence="2 3">
    <name type="scientific">Romanomermis culicivorax</name>
    <name type="common">Nematode worm</name>
    <dbReference type="NCBI Taxonomy" id="13658"/>
    <lineage>
        <taxon>Eukaryota</taxon>
        <taxon>Metazoa</taxon>
        <taxon>Ecdysozoa</taxon>
        <taxon>Nematoda</taxon>
        <taxon>Enoplea</taxon>
        <taxon>Dorylaimia</taxon>
        <taxon>Mermithida</taxon>
        <taxon>Mermithoidea</taxon>
        <taxon>Mermithidae</taxon>
        <taxon>Romanomermis</taxon>
    </lineage>
</organism>
<feature type="compositionally biased region" description="Low complexity" evidence="1">
    <location>
        <begin position="22"/>
        <end position="37"/>
    </location>
</feature>
<dbReference type="Proteomes" id="UP000887565">
    <property type="component" value="Unplaced"/>
</dbReference>
<evidence type="ECO:0000313" key="2">
    <source>
        <dbReference type="Proteomes" id="UP000887565"/>
    </source>
</evidence>
<accession>A0A915K2E0</accession>
<evidence type="ECO:0000313" key="3">
    <source>
        <dbReference type="WBParaSite" id="nRc.2.0.1.t32973-RA"/>
    </source>
</evidence>
<proteinExistence type="predicted"/>
<keyword evidence="2" id="KW-1185">Reference proteome</keyword>
<feature type="region of interest" description="Disordered" evidence="1">
    <location>
        <begin position="151"/>
        <end position="200"/>
    </location>
</feature>
<dbReference type="AlphaFoldDB" id="A0A915K2E0"/>
<evidence type="ECO:0000256" key="1">
    <source>
        <dbReference type="SAM" id="MobiDB-lite"/>
    </source>
</evidence>